<protein>
    <submittedName>
        <fullName evidence="2">Transposase</fullName>
    </submittedName>
</protein>
<dbReference type="PANTHER" id="PTHR36966">
    <property type="entry name" value="REP-ASSOCIATED TYROSINE TRANSPOSASE"/>
    <property type="match status" value="1"/>
</dbReference>
<evidence type="ECO:0000313" key="2">
    <source>
        <dbReference type="EMBL" id="OAQ41698.1"/>
    </source>
</evidence>
<gene>
    <name evidence="2" type="ORF">A5893_00885</name>
</gene>
<organism evidence="2 3">
    <name type="scientific">Pedobacter psychrophilus</name>
    <dbReference type="NCBI Taxonomy" id="1826909"/>
    <lineage>
        <taxon>Bacteria</taxon>
        <taxon>Pseudomonadati</taxon>
        <taxon>Bacteroidota</taxon>
        <taxon>Sphingobacteriia</taxon>
        <taxon>Sphingobacteriales</taxon>
        <taxon>Sphingobacteriaceae</taxon>
        <taxon>Pedobacter</taxon>
    </lineage>
</organism>
<proteinExistence type="predicted"/>
<dbReference type="InterPro" id="IPR002686">
    <property type="entry name" value="Transposase_17"/>
</dbReference>
<dbReference type="SUPFAM" id="SSF143422">
    <property type="entry name" value="Transposase IS200-like"/>
    <property type="match status" value="1"/>
</dbReference>
<dbReference type="Proteomes" id="UP000078459">
    <property type="component" value="Unassembled WGS sequence"/>
</dbReference>
<dbReference type="NCBIfam" id="NF047646">
    <property type="entry name" value="REP_Tyr_transpos"/>
    <property type="match status" value="1"/>
</dbReference>
<reference evidence="2 3" key="1">
    <citation type="submission" date="2016-04" db="EMBL/GenBank/DDBJ databases">
        <authorList>
            <person name="Evans L.H."/>
            <person name="Alamgir A."/>
            <person name="Owens N."/>
            <person name="Weber N.D."/>
            <person name="Virtaneva K."/>
            <person name="Barbian K."/>
            <person name="Babar A."/>
            <person name="Rosenke K."/>
        </authorList>
    </citation>
    <scope>NUCLEOTIDE SEQUENCE [LARGE SCALE GENOMIC DNA]</scope>
    <source>
        <strain evidence="2 3">CCM 8644</strain>
    </source>
</reference>
<dbReference type="GO" id="GO:0043565">
    <property type="term" value="F:sequence-specific DNA binding"/>
    <property type="evidence" value="ECO:0007669"/>
    <property type="project" value="TreeGrafter"/>
</dbReference>
<dbReference type="SMART" id="SM01321">
    <property type="entry name" value="Y1_Tnp"/>
    <property type="match status" value="1"/>
</dbReference>
<dbReference type="GO" id="GO:0006313">
    <property type="term" value="P:DNA transposition"/>
    <property type="evidence" value="ECO:0007669"/>
    <property type="project" value="InterPro"/>
</dbReference>
<sequence length="184" mass="21845">MSERGYLIKNQQAVHFITFAVVQWVDIFTRKVYADIVINSLEFCQKNKGLKIHAWCLMSNHIHLIISTEEPNKLSDLLRDFKKFTSVKILEELNNSNIESRKNWMLWIFKKAGENNNRNKEFQFWQQNNHPIELDNVKIFDSKMAYLHQNPIRAGFVREEKDYLLSSGLDYYGNEQGLLKIDFL</sequence>
<dbReference type="Gene3D" id="3.30.70.1290">
    <property type="entry name" value="Transposase IS200-like"/>
    <property type="match status" value="1"/>
</dbReference>
<evidence type="ECO:0000313" key="3">
    <source>
        <dbReference type="Proteomes" id="UP000078459"/>
    </source>
</evidence>
<feature type="domain" description="Transposase IS200-like" evidence="1">
    <location>
        <begin position="10"/>
        <end position="150"/>
    </location>
</feature>
<dbReference type="STRING" id="1826909.A5893_00885"/>
<dbReference type="RefSeq" id="WP_068820729.1">
    <property type="nucleotide sequence ID" value="NZ_LWHJ01000011.1"/>
</dbReference>
<dbReference type="InterPro" id="IPR052715">
    <property type="entry name" value="RAYT_transposase"/>
</dbReference>
<dbReference type="InterPro" id="IPR036515">
    <property type="entry name" value="Transposase_17_sf"/>
</dbReference>
<keyword evidence="3" id="KW-1185">Reference proteome</keyword>
<dbReference type="EMBL" id="LWHJ01000011">
    <property type="protein sequence ID" value="OAQ41698.1"/>
    <property type="molecule type" value="Genomic_DNA"/>
</dbReference>
<reference evidence="2 3" key="2">
    <citation type="submission" date="2016-06" db="EMBL/GenBank/DDBJ databases">
        <title>Pedobacter psychrophilus sp. nov., isolated from Antarctic fragmentary rock.</title>
        <authorList>
            <person name="Svec P."/>
        </authorList>
    </citation>
    <scope>NUCLEOTIDE SEQUENCE [LARGE SCALE GENOMIC DNA]</scope>
    <source>
        <strain evidence="2 3">CCM 8644</strain>
    </source>
</reference>
<evidence type="ECO:0000259" key="1">
    <source>
        <dbReference type="SMART" id="SM01321"/>
    </source>
</evidence>
<accession>A0A179DL64</accession>
<name>A0A179DL64_9SPHI</name>
<dbReference type="Pfam" id="PF01797">
    <property type="entry name" value="Y1_Tnp"/>
    <property type="match status" value="1"/>
</dbReference>
<dbReference type="OrthoDB" id="9788881at2"/>
<dbReference type="PANTHER" id="PTHR36966:SF1">
    <property type="entry name" value="REP-ASSOCIATED TYROSINE TRANSPOSASE"/>
    <property type="match status" value="1"/>
</dbReference>
<dbReference type="AlphaFoldDB" id="A0A179DL64"/>
<dbReference type="GO" id="GO:0004803">
    <property type="term" value="F:transposase activity"/>
    <property type="evidence" value="ECO:0007669"/>
    <property type="project" value="InterPro"/>
</dbReference>
<comment type="caution">
    <text evidence="2">The sequence shown here is derived from an EMBL/GenBank/DDBJ whole genome shotgun (WGS) entry which is preliminary data.</text>
</comment>